<keyword evidence="3" id="KW-0217">Developmental protein</keyword>
<evidence type="ECO:0000256" key="4">
    <source>
        <dbReference type="ARBA" id="ARBA00023034"/>
    </source>
</evidence>
<organism evidence="7 8">
    <name type="scientific">Tupaia chinensis</name>
    <name type="common">Chinese tree shrew</name>
    <name type="synonym">Tupaia belangeri chinensis</name>
    <dbReference type="NCBI Taxonomy" id="246437"/>
    <lineage>
        <taxon>Eukaryota</taxon>
        <taxon>Metazoa</taxon>
        <taxon>Chordata</taxon>
        <taxon>Craniata</taxon>
        <taxon>Vertebrata</taxon>
        <taxon>Euteleostomi</taxon>
        <taxon>Mammalia</taxon>
        <taxon>Eutheria</taxon>
        <taxon>Euarchontoglires</taxon>
        <taxon>Scandentia</taxon>
        <taxon>Tupaiidae</taxon>
        <taxon>Tupaia</taxon>
    </lineage>
</organism>
<evidence type="ECO:0000256" key="5">
    <source>
        <dbReference type="SAM" id="MobiDB-lite"/>
    </source>
</evidence>
<dbReference type="InterPro" id="IPR035969">
    <property type="entry name" value="Rab-GAP_TBC_sf"/>
</dbReference>
<dbReference type="GO" id="GO:0042147">
    <property type="term" value="P:retrograde transport, endosome to Golgi"/>
    <property type="evidence" value="ECO:0007669"/>
    <property type="project" value="InterPro"/>
</dbReference>
<dbReference type="eggNOG" id="KOG3636">
    <property type="taxonomic scope" value="Eukaryota"/>
</dbReference>
<sequence>MASLTPHRPPPEGGSLSAQPASPRTGLEQAPSRTTPKPGRRGPGSCVRSSSSDRSERGDGREEACQASEEEEGWSEPSCHDPRGDSQPYWALKYSSKSHPSSGDHGHEKMRDAADPSPPHKMLPRSDSPENKYSDSTGHIPCLLPLSSPREKLSPGLRQAFYDIGSQSVSAPGPLFGKVTWTSTAMAEGEEVLPLPTSSGDGWEKDLEEALEAGGCDLETLRNIIQGRPLPADLRAKVWKIALNVAGKGDSLASWDGILDLPEQSTIHKDCQEFIDQLSVPEEKTAELLLDIESVITFYCKSRNVKYNTSLSWIHLLKPLVHLQLPRSDLYNCFYAIMNKYIPRDCFLKGRPFHLFRFLIQYHEPELCSFLDTKKITPDSYALNWDNHHLFGSTLLGIKDDDGDLSQALCLAVSVSEILQANQLQGEGVRFFVVDCRPAEQYNAGHLSTAFHLDSDLMLQNPSEFAQSVKSLLEAQKQSIESGSIAGGEHLCFMGSGREEEDMYMNMVLAHFLQKNKEYVSIASGGFMALQQHLADINVDGPENGYGHWIASTSGSRSSISSSVDGESSNGSNDRGMKSLVNKMTVALKTKSVNVREKVISFIENTSTPVDRHVSSSDRVGKPYRGVKPVFSIGDEEEYDTDEIDSSSMSDDDRKEVVNIQTWINKPDVKHHFPCKEVKESGHMFPSHLLVTATHMYCLREILSRKGLAYIQSRQALNSVVKITSKKKHPELITFKYGNSNPSGIEILAIERYLIPNAGDATKAIKQQIMKVLDALES</sequence>
<feature type="region of interest" description="Disordered" evidence="5">
    <location>
        <begin position="1"/>
        <end position="140"/>
    </location>
</feature>
<dbReference type="FunFam" id="3.40.250.10:FF:000002">
    <property type="entry name" value="TBC1 domain family member 23"/>
    <property type="match status" value="1"/>
</dbReference>
<dbReference type="PROSITE" id="PS50206">
    <property type="entry name" value="RHODANESE_3"/>
    <property type="match status" value="1"/>
</dbReference>
<dbReference type="AlphaFoldDB" id="L9L5H6"/>
<feature type="compositionally biased region" description="Low complexity" evidence="5">
    <location>
        <begin position="552"/>
        <end position="572"/>
    </location>
</feature>
<evidence type="ECO:0000313" key="7">
    <source>
        <dbReference type="EMBL" id="ELW69969.1"/>
    </source>
</evidence>
<feature type="compositionally biased region" description="Basic and acidic residues" evidence="5">
    <location>
        <begin position="102"/>
        <end position="114"/>
    </location>
</feature>
<name>L9L5H6_TUPCH</name>
<evidence type="ECO:0000259" key="6">
    <source>
        <dbReference type="PROSITE" id="PS50206"/>
    </source>
</evidence>
<dbReference type="GO" id="GO:1990403">
    <property type="term" value="P:embryonic brain development"/>
    <property type="evidence" value="ECO:0007669"/>
    <property type="project" value="TreeGrafter"/>
</dbReference>
<reference evidence="8" key="1">
    <citation type="submission" date="2012-07" db="EMBL/GenBank/DDBJ databases">
        <title>Genome of the Chinese tree shrew, a rising model animal genetically related to primates.</title>
        <authorList>
            <person name="Zhang G."/>
            <person name="Fan Y."/>
            <person name="Yao Y."/>
            <person name="Huang Z."/>
        </authorList>
    </citation>
    <scope>NUCLEOTIDE SEQUENCE [LARGE SCALE GENOMIC DNA]</scope>
</reference>
<dbReference type="InterPro" id="IPR000195">
    <property type="entry name" value="Rab-GAP-TBC_dom"/>
</dbReference>
<dbReference type="GO" id="GO:0005829">
    <property type="term" value="C:cytosol"/>
    <property type="evidence" value="ECO:0007669"/>
    <property type="project" value="GOC"/>
</dbReference>
<dbReference type="PANTHER" id="PTHR13297">
    <property type="entry name" value="TBC1 DOMAIN FAMILY MEMBER 23-RELATED"/>
    <property type="match status" value="1"/>
</dbReference>
<dbReference type="InterPro" id="IPR036873">
    <property type="entry name" value="Rhodanese-like_dom_sf"/>
</dbReference>
<dbReference type="PANTHER" id="PTHR13297:SF5">
    <property type="entry name" value="TBC1 DOMAIN FAMILY MEMBER 23"/>
    <property type="match status" value="1"/>
</dbReference>
<reference evidence="8" key="2">
    <citation type="journal article" date="2013" name="Nat. Commun.">
        <title>Genome of the Chinese tree shrew.</title>
        <authorList>
            <person name="Fan Y."/>
            <person name="Huang Z.Y."/>
            <person name="Cao C.C."/>
            <person name="Chen C.S."/>
            <person name="Chen Y.X."/>
            <person name="Fan D.D."/>
            <person name="He J."/>
            <person name="Hou H.L."/>
            <person name="Hu L."/>
            <person name="Hu X.T."/>
            <person name="Jiang X.T."/>
            <person name="Lai R."/>
            <person name="Lang Y.S."/>
            <person name="Liang B."/>
            <person name="Liao S.G."/>
            <person name="Mu D."/>
            <person name="Ma Y.Y."/>
            <person name="Niu Y.Y."/>
            <person name="Sun X.Q."/>
            <person name="Xia J.Q."/>
            <person name="Xiao J."/>
            <person name="Xiong Z.Q."/>
            <person name="Xu L."/>
            <person name="Yang L."/>
            <person name="Zhang Y."/>
            <person name="Zhao W."/>
            <person name="Zhao X.D."/>
            <person name="Zheng Y.T."/>
            <person name="Zhou J.M."/>
            <person name="Zhu Y.B."/>
            <person name="Zhang G.J."/>
            <person name="Wang J."/>
            <person name="Yao Y.G."/>
        </authorList>
    </citation>
    <scope>NUCLEOTIDE SEQUENCE [LARGE SCALE GENOMIC DNA]</scope>
</reference>
<gene>
    <name evidence="7" type="ORF">TREES_T100020324</name>
</gene>
<dbReference type="Proteomes" id="UP000011518">
    <property type="component" value="Unassembled WGS sequence"/>
</dbReference>
<dbReference type="InterPro" id="IPR045799">
    <property type="entry name" value="TBC1D23_C"/>
</dbReference>
<dbReference type="InParanoid" id="L9L5H6"/>
<keyword evidence="4" id="KW-0333">Golgi apparatus</keyword>
<dbReference type="Gene3D" id="3.40.250.10">
    <property type="entry name" value="Rhodanese-like domain"/>
    <property type="match status" value="1"/>
</dbReference>
<dbReference type="STRING" id="246437.L9L5H6"/>
<dbReference type="GO" id="GO:0099041">
    <property type="term" value="P:vesicle tethering to Golgi"/>
    <property type="evidence" value="ECO:0007669"/>
    <property type="project" value="TreeGrafter"/>
</dbReference>
<evidence type="ECO:0000256" key="2">
    <source>
        <dbReference type="ARBA" id="ARBA00014207"/>
    </source>
</evidence>
<feature type="region of interest" description="Disordered" evidence="5">
    <location>
        <begin position="552"/>
        <end position="577"/>
    </location>
</feature>
<feature type="domain" description="Rhodanese" evidence="6">
    <location>
        <begin position="427"/>
        <end position="539"/>
    </location>
</feature>
<proteinExistence type="predicted"/>
<dbReference type="CDD" id="cd20788">
    <property type="entry name" value="TBC1D23_C-like"/>
    <property type="match status" value="1"/>
</dbReference>
<dbReference type="SUPFAM" id="SSF47923">
    <property type="entry name" value="Ypt/Rab-GAP domain of gyp1p"/>
    <property type="match status" value="1"/>
</dbReference>
<dbReference type="InterPro" id="IPR039755">
    <property type="entry name" value="TBC1D23"/>
</dbReference>
<dbReference type="SUPFAM" id="SSF52821">
    <property type="entry name" value="Rhodanese/Cell cycle control phosphatase"/>
    <property type="match status" value="1"/>
</dbReference>
<feature type="compositionally biased region" description="Basic and acidic residues" evidence="5">
    <location>
        <begin position="51"/>
        <end position="64"/>
    </location>
</feature>
<dbReference type="InterPro" id="IPR001763">
    <property type="entry name" value="Rhodanese-like_dom"/>
</dbReference>
<dbReference type="Pfam" id="PF00566">
    <property type="entry name" value="RabGAP-TBC"/>
    <property type="match status" value="1"/>
</dbReference>
<evidence type="ECO:0000256" key="1">
    <source>
        <dbReference type="ARBA" id="ARBA00004601"/>
    </source>
</evidence>
<dbReference type="Pfam" id="PF00581">
    <property type="entry name" value="Rhodanese"/>
    <property type="match status" value="1"/>
</dbReference>
<protein>
    <recommendedName>
        <fullName evidence="2">TBC1 domain family member 23</fullName>
    </recommendedName>
</protein>
<dbReference type="FunCoup" id="L9L5H6">
    <property type="interactions" value="2715"/>
</dbReference>
<dbReference type="GO" id="GO:0005802">
    <property type="term" value="C:trans-Golgi network"/>
    <property type="evidence" value="ECO:0007669"/>
    <property type="project" value="TreeGrafter"/>
</dbReference>
<dbReference type="Pfam" id="PF19430">
    <property type="entry name" value="TBC1D23_C"/>
    <property type="match status" value="1"/>
</dbReference>
<evidence type="ECO:0000256" key="3">
    <source>
        <dbReference type="ARBA" id="ARBA00022473"/>
    </source>
</evidence>
<accession>L9L5H6</accession>
<evidence type="ECO:0000313" key="8">
    <source>
        <dbReference type="Proteomes" id="UP000011518"/>
    </source>
</evidence>
<comment type="subcellular location">
    <subcellularLocation>
        <location evidence="1">Golgi apparatus</location>
        <location evidence="1">trans-Golgi network</location>
    </subcellularLocation>
</comment>
<dbReference type="EMBL" id="KB320511">
    <property type="protein sequence ID" value="ELW69969.1"/>
    <property type="molecule type" value="Genomic_DNA"/>
</dbReference>
<keyword evidence="8" id="KW-1185">Reference proteome</keyword>